<name>A0A8R1EI57_CAEJA</name>
<reference evidence="3" key="1">
    <citation type="submission" date="2010-08" db="EMBL/GenBank/DDBJ databases">
        <authorList>
            <consortium name="Caenorhabditis japonica Sequencing Consortium"/>
            <person name="Wilson R.K."/>
        </authorList>
    </citation>
    <scope>NUCLEOTIDE SEQUENCE [LARGE SCALE GENOMIC DNA]</scope>
    <source>
        <strain evidence="3">DF5081</strain>
    </source>
</reference>
<feature type="compositionally biased region" description="Acidic residues" evidence="1">
    <location>
        <begin position="35"/>
        <end position="47"/>
    </location>
</feature>
<keyword evidence="3" id="KW-1185">Reference proteome</keyword>
<protein>
    <submittedName>
        <fullName evidence="2">Uncharacterized protein</fullName>
    </submittedName>
</protein>
<reference evidence="2" key="2">
    <citation type="submission" date="2022-06" db="UniProtKB">
        <authorList>
            <consortium name="EnsemblMetazoa"/>
        </authorList>
    </citation>
    <scope>IDENTIFICATION</scope>
    <source>
        <strain evidence="2">DF5081</strain>
    </source>
</reference>
<sequence length="78" mass="9049">TIGDHHNIETSAATTIIHITIQHHYRGSKRHTMNDEDGSEDDDDDDDNVRHGQSPRIATERTKRYRDVRRAFYGPPNH</sequence>
<evidence type="ECO:0000313" key="3">
    <source>
        <dbReference type="Proteomes" id="UP000005237"/>
    </source>
</evidence>
<accession>A0A8R1EI57</accession>
<dbReference type="EnsemblMetazoa" id="CJA35889.1">
    <property type="protein sequence ID" value="CJA35889.1"/>
    <property type="gene ID" value="WBGene00211736"/>
</dbReference>
<organism evidence="2 3">
    <name type="scientific">Caenorhabditis japonica</name>
    <dbReference type="NCBI Taxonomy" id="281687"/>
    <lineage>
        <taxon>Eukaryota</taxon>
        <taxon>Metazoa</taxon>
        <taxon>Ecdysozoa</taxon>
        <taxon>Nematoda</taxon>
        <taxon>Chromadorea</taxon>
        <taxon>Rhabditida</taxon>
        <taxon>Rhabditina</taxon>
        <taxon>Rhabditomorpha</taxon>
        <taxon>Rhabditoidea</taxon>
        <taxon>Rhabditidae</taxon>
        <taxon>Peloderinae</taxon>
        <taxon>Caenorhabditis</taxon>
    </lineage>
</organism>
<evidence type="ECO:0000313" key="2">
    <source>
        <dbReference type="EnsemblMetazoa" id="CJA35889.1"/>
    </source>
</evidence>
<dbReference type="AlphaFoldDB" id="A0A8R1EI57"/>
<proteinExistence type="predicted"/>
<evidence type="ECO:0000256" key="1">
    <source>
        <dbReference type="SAM" id="MobiDB-lite"/>
    </source>
</evidence>
<dbReference type="Proteomes" id="UP000005237">
    <property type="component" value="Unassembled WGS sequence"/>
</dbReference>
<feature type="region of interest" description="Disordered" evidence="1">
    <location>
        <begin position="24"/>
        <end position="78"/>
    </location>
</feature>